<evidence type="ECO:0000256" key="1">
    <source>
        <dbReference type="ARBA" id="ARBA00010923"/>
    </source>
</evidence>
<dbReference type="GO" id="GO:0009307">
    <property type="term" value="P:DNA restriction-modification system"/>
    <property type="evidence" value="ECO:0007669"/>
    <property type="project" value="UniProtKB-KW"/>
</dbReference>
<keyword evidence="3" id="KW-0238">DNA-binding</keyword>
<sequence length="469" mass="54244">MFADKAIAKTLSKFKHTATAENANSKLEELRFSIAKYTAEQTVRDFYLEANFELVYQDKLLTFEKSIRYLSEEKPKNNLPKLRFPGFNESYQFFEVNEIGKVQTGNTPSTKVKEYWSREDDQRKHKWVTPSDINSPTIENTKRTLTDLGWEKARKVPANSLLITCIASIGKNTINTVPTSFNQQINSLTAKKGFDVYYLLTSFNKNTKKLIRAGASSITNIVNKTQFESFTLRLPKDYKEQQKIGKFFKEVDDKITSLQNALSKSKELKRTLIYKLLFVQNNSQPDLRFSGFNKYWKKGELYSIFDYFKIGKIDNISRLSQEKTEEFRYPVYSSKTSNNGICGYFDTYSFENSITWTTDGEYAGDVKYREGKFQASIHCGIMISNRGFSCVSIAEILNRIAYRYATRANIPRVGMGTLKQIVISYPQGTEELQKLNCLFTDINNLIYTYEATLKQHKKFKQALVQRMLV</sequence>
<evidence type="ECO:0000256" key="2">
    <source>
        <dbReference type="ARBA" id="ARBA00022747"/>
    </source>
</evidence>
<keyword evidence="6" id="KW-1185">Reference proteome</keyword>
<dbReference type="Gene3D" id="1.10.287.1120">
    <property type="entry name" value="Bipartite methylase S protein"/>
    <property type="match status" value="1"/>
</dbReference>
<evidence type="ECO:0000259" key="4">
    <source>
        <dbReference type="Pfam" id="PF01420"/>
    </source>
</evidence>
<feature type="domain" description="Type I restriction modification DNA specificity" evidence="4">
    <location>
        <begin position="294"/>
        <end position="434"/>
    </location>
</feature>
<accession>A0A3A1XZ14</accession>
<name>A0A3A1XZ14_9GAMM</name>
<dbReference type="InterPro" id="IPR052021">
    <property type="entry name" value="Type-I_RS_S_subunit"/>
</dbReference>
<dbReference type="InterPro" id="IPR000055">
    <property type="entry name" value="Restrct_endonuc_typeI_TRD"/>
</dbReference>
<dbReference type="Gene3D" id="3.90.220.20">
    <property type="entry name" value="DNA methylase specificity domains"/>
    <property type="match status" value="2"/>
</dbReference>
<dbReference type="PANTHER" id="PTHR30408">
    <property type="entry name" value="TYPE-1 RESTRICTION ENZYME ECOKI SPECIFICITY PROTEIN"/>
    <property type="match status" value="1"/>
</dbReference>
<organism evidence="5 6">
    <name type="scientific">Psittacicella melopsittaci</name>
    <dbReference type="NCBI Taxonomy" id="2028576"/>
    <lineage>
        <taxon>Bacteria</taxon>
        <taxon>Pseudomonadati</taxon>
        <taxon>Pseudomonadota</taxon>
        <taxon>Gammaproteobacteria</taxon>
        <taxon>Pasteurellales</taxon>
        <taxon>Psittacicellaceae</taxon>
        <taxon>Psittacicella</taxon>
    </lineage>
</organism>
<dbReference type="Proteomes" id="UP000266258">
    <property type="component" value="Unassembled WGS sequence"/>
</dbReference>
<dbReference type="EMBL" id="NRJH01000086">
    <property type="protein sequence ID" value="RIY31223.1"/>
    <property type="molecule type" value="Genomic_DNA"/>
</dbReference>
<dbReference type="AlphaFoldDB" id="A0A3A1XZ14"/>
<evidence type="ECO:0000313" key="6">
    <source>
        <dbReference type="Proteomes" id="UP000266258"/>
    </source>
</evidence>
<reference evidence="5 6" key="1">
    <citation type="submission" date="2017-08" db="EMBL/GenBank/DDBJ databases">
        <title>Reclassification of Bisgaard taxon 37 and 44.</title>
        <authorList>
            <person name="Christensen H."/>
        </authorList>
    </citation>
    <scope>NUCLEOTIDE SEQUENCE [LARGE SCALE GENOMIC DNA]</scope>
    <source>
        <strain evidence="5 6">B96_4</strain>
    </source>
</reference>
<comment type="caution">
    <text evidence="5">The sequence shown here is derived from an EMBL/GenBank/DDBJ whole genome shotgun (WGS) entry which is preliminary data.</text>
</comment>
<proteinExistence type="inferred from homology"/>
<dbReference type="OrthoDB" id="9798929at2"/>
<comment type="similarity">
    <text evidence="1">Belongs to the type-I restriction system S methylase family.</text>
</comment>
<gene>
    <name evidence="5" type="ORF">CJP74_07820</name>
</gene>
<evidence type="ECO:0000313" key="5">
    <source>
        <dbReference type="EMBL" id="RIY31223.1"/>
    </source>
</evidence>
<dbReference type="Pfam" id="PF01420">
    <property type="entry name" value="Methylase_S"/>
    <property type="match status" value="2"/>
</dbReference>
<keyword evidence="2" id="KW-0680">Restriction system</keyword>
<evidence type="ECO:0000256" key="3">
    <source>
        <dbReference type="ARBA" id="ARBA00023125"/>
    </source>
</evidence>
<dbReference type="InterPro" id="IPR044946">
    <property type="entry name" value="Restrct_endonuc_typeI_TRD_sf"/>
</dbReference>
<dbReference type="GO" id="GO:0003677">
    <property type="term" value="F:DNA binding"/>
    <property type="evidence" value="ECO:0007669"/>
    <property type="project" value="UniProtKB-KW"/>
</dbReference>
<dbReference type="SUPFAM" id="SSF116734">
    <property type="entry name" value="DNA methylase specificity domain"/>
    <property type="match status" value="2"/>
</dbReference>
<feature type="domain" description="Type I restriction modification DNA specificity" evidence="4">
    <location>
        <begin position="89"/>
        <end position="260"/>
    </location>
</feature>
<dbReference type="RefSeq" id="WP_119497962.1">
    <property type="nucleotide sequence ID" value="NZ_NRJH01000086.1"/>
</dbReference>
<protein>
    <recommendedName>
        <fullName evidence="4">Type I restriction modification DNA specificity domain-containing protein</fullName>
    </recommendedName>
</protein>
<dbReference type="PANTHER" id="PTHR30408:SF13">
    <property type="entry name" value="TYPE I RESTRICTION ENZYME HINDI SPECIFICITY SUBUNIT"/>
    <property type="match status" value="1"/>
</dbReference>